<dbReference type="Proteomes" id="UP000802098">
    <property type="component" value="Unassembled WGS sequence"/>
</dbReference>
<dbReference type="Gene3D" id="3.40.630.30">
    <property type="match status" value="1"/>
</dbReference>
<protein>
    <submittedName>
        <fullName evidence="2">GNAT family N-acetyltransferase</fullName>
    </submittedName>
</protein>
<keyword evidence="3" id="KW-1185">Reference proteome</keyword>
<dbReference type="SUPFAM" id="SSF55729">
    <property type="entry name" value="Acyl-CoA N-acyltransferases (Nat)"/>
    <property type="match status" value="1"/>
</dbReference>
<evidence type="ECO:0000313" key="3">
    <source>
        <dbReference type="Proteomes" id="UP000802098"/>
    </source>
</evidence>
<dbReference type="Pfam" id="PF13302">
    <property type="entry name" value="Acetyltransf_3"/>
    <property type="match status" value="1"/>
</dbReference>
<feature type="domain" description="N-acetyltransferase" evidence="1">
    <location>
        <begin position="15"/>
        <end position="175"/>
    </location>
</feature>
<sequence>MTSNEEHCTLHGEFVDLRPLRPEDAALTLAWRQGERAALLHRGATTVDEQRRWIASRPASEYNFVIQTKQQVPIGMLSLSGIDPVNRVGEPGRFLIGDEQAAAGLPAAAEAMKLLYELAFDRLRLRRVWGTVVSENRRMIKWQTYLGMVQEGRLRQHLFIDGRLQDAVVFGLLENEYREVTRPRLESLIAAARLPLAPSVSPE</sequence>
<dbReference type="RefSeq" id="WP_009857961.1">
    <property type="nucleotide sequence ID" value="NZ_JAAOCD010000009.1"/>
</dbReference>
<evidence type="ECO:0000259" key="1">
    <source>
        <dbReference type="PROSITE" id="PS51186"/>
    </source>
</evidence>
<gene>
    <name evidence="2" type="ORF">G7087_16060</name>
</gene>
<reference evidence="2 3" key="1">
    <citation type="submission" date="2020-03" db="EMBL/GenBank/DDBJ databases">
        <title>Rubrivivax benzoatilyticus JA2 (sequenced after 10 years sub-culturing).</title>
        <authorList>
            <person name="Gupta D."/>
            <person name="Chintalapati S."/>
            <person name="Chintalapati V.R."/>
        </authorList>
    </citation>
    <scope>NUCLEOTIDE SEQUENCE [LARGE SCALE GENOMIC DNA]</scope>
    <source>
        <strain evidence="2 3">JA2-Mal</strain>
    </source>
</reference>
<evidence type="ECO:0000313" key="2">
    <source>
        <dbReference type="EMBL" id="NHK99898.1"/>
    </source>
</evidence>
<dbReference type="InterPro" id="IPR000182">
    <property type="entry name" value="GNAT_dom"/>
</dbReference>
<accession>A0ABX0I265</accession>
<dbReference type="PANTHER" id="PTHR43441:SF11">
    <property type="entry name" value="RIBOSOMAL-PROTEIN-SERINE ACETYLTRANSFERASE"/>
    <property type="match status" value="1"/>
</dbReference>
<organism evidence="2 3">
    <name type="scientific">Rubrivivax benzoatilyticus</name>
    <dbReference type="NCBI Taxonomy" id="316997"/>
    <lineage>
        <taxon>Bacteria</taxon>
        <taxon>Pseudomonadati</taxon>
        <taxon>Pseudomonadota</taxon>
        <taxon>Betaproteobacteria</taxon>
        <taxon>Burkholderiales</taxon>
        <taxon>Sphaerotilaceae</taxon>
        <taxon>Rubrivivax</taxon>
    </lineage>
</organism>
<dbReference type="PANTHER" id="PTHR43441">
    <property type="entry name" value="RIBOSOMAL-PROTEIN-SERINE ACETYLTRANSFERASE"/>
    <property type="match status" value="1"/>
</dbReference>
<proteinExistence type="predicted"/>
<dbReference type="InterPro" id="IPR051908">
    <property type="entry name" value="Ribosomal_N-acetyltransferase"/>
</dbReference>
<name>A0ABX0I265_9BURK</name>
<dbReference type="PROSITE" id="PS51186">
    <property type="entry name" value="GNAT"/>
    <property type="match status" value="1"/>
</dbReference>
<dbReference type="EMBL" id="JAAOCD010000009">
    <property type="protein sequence ID" value="NHK99898.1"/>
    <property type="molecule type" value="Genomic_DNA"/>
</dbReference>
<dbReference type="InterPro" id="IPR016181">
    <property type="entry name" value="Acyl_CoA_acyltransferase"/>
</dbReference>
<comment type="caution">
    <text evidence="2">The sequence shown here is derived from an EMBL/GenBank/DDBJ whole genome shotgun (WGS) entry which is preliminary data.</text>
</comment>